<accession>A0A3N4HAZ4</accession>
<dbReference type="EMBL" id="ML119910">
    <property type="protein sequence ID" value="RPA71643.1"/>
    <property type="molecule type" value="Genomic_DNA"/>
</dbReference>
<feature type="compositionally biased region" description="Polar residues" evidence="1">
    <location>
        <begin position="21"/>
        <end position="31"/>
    </location>
</feature>
<sequence length="175" mass="19383">MGGETYLHTLVYKDRPDPTPTKDTIQSTSPPSITPRAATKATTLPASLPNTPNLASTWINLEPSSWRGWFSEEIDAAVQFIRSISLIPRWDVPKYIHEMEPRIIVPTTIGYFCYDWEGAYGGFISADPEKVVGISERNGGEIVARECEGPWVFGGKPYDMEGASLKFPGSVWGDE</sequence>
<protein>
    <submittedName>
        <fullName evidence="2">Uncharacterized protein</fullName>
    </submittedName>
</protein>
<organism evidence="2 3">
    <name type="scientific">Ascobolus immersus RN42</name>
    <dbReference type="NCBI Taxonomy" id="1160509"/>
    <lineage>
        <taxon>Eukaryota</taxon>
        <taxon>Fungi</taxon>
        <taxon>Dikarya</taxon>
        <taxon>Ascomycota</taxon>
        <taxon>Pezizomycotina</taxon>
        <taxon>Pezizomycetes</taxon>
        <taxon>Pezizales</taxon>
        <taxon>Ascobolaceae</taxon>
        <taxon>Ascobolus</taxon>
    </lineage>
</organism>
<feature type="region of interest" description="Disordered" evidence="1">
    <location>
        <begin position="10"/>
        <end position="37"/>
    </location>
</feature>
<evidence type="ECO:0000313" key="2">
    <source>
        <dbReference type="EMBL" id="RPA71643.1"/>
    </source>
</evidence>
<evidence type="ECO:0000313" key="3">
    <source>
        <dbReference type="Proteomes" id="UP000275078"/>
    </source>
</evidence>
<evidence type="ECO:0000256" key="1">
    <source>
        <dbReference type="SAM" id="MobiDB-lite"/>
    </source>
</evidence>
<name>A0A3N4HAZ4_ASCIM</name>
<proteinExistence type="predicted"/>
<gene>
    <name evidence="2" type="ORF">BJ508DRAFT_315425</name>
</gene>
<dbReference type="Proteomes" id="UP000275078">
    <property type="component" value="Unassembled WGS sequence"/>
</dbReference>
<reference evidence="2 3" key="1">
    <citation type="journal article" date="2018" name="Nat. Ecol. Evol.">
        <title>Pezizomycetes genomes reveal the molecular basis of ectomycorrhizal truffle lifestyle.</title>
        <authorList>
            <person name="Murat C."/>
            <person name="Payen T."/>
            <person name="Noel B."/>
            <person name="Kuo A."/>
            <person name="Morin E."/>
            <person name="Chen J."/>
            <person name="Kohler A."/>
            <person name="Krizsan K."/>
            <person name="Balestrini R."/>
            <person name="Da Silva C."/>
            <person name="Montanini B."/>
            <person name="Hainaut M."/>
            <person name="Levati E."/>
            <person name="Barry K.W."/>
            <person name="Belfiori B."/>
            <person name="Cichocki N."/>
            <person name="Clum A."/>
            <person name="Dockter R.B."/>
            <person name="Fauchery L."/>
            <person name="Guy J."/>
            <person name="Iotti M."/>
            <person name="Le Tacon F."/>
            <person name="Lindquist E.A."/>
            <person name="Lipzen A."/>
            <person name="Malagnac F."/>
            <person name="Mello A."/>
            <person name="Molinier V."/>
            <person name="Miyauchi S."/>
            <person name="Poulain J."/>
            <person name="Riccioni C."/>
            <person name="Rubini A."/>
            <person name="Sitrit Y."/>
            <person name="Splivallo R."/>
            <person name="Traeger S."/>
            <person name="Wang M."/>
            <person name="Zifcakova L."/>
            <person name="Wipf D."/>
            <person name="Zambonelli A."/>
            <person name="Paolocci F."/>
            <person name="Nowrousian M."/>
            <person name="Ottonello S."/>
            <person name="Baldrian P."/>
            <person name="Spatafora J.W."/>
            <person name="Henrissat B."/>
            <person name="Nagy L.G."/>
            <person name="Aury J.M."/>
            <person name="Wincker P."/>
            <person name="Grigoriev I.V."/>
            <person name="Bonfante P."/>
            <person name="Martin F.M."/>
        </authorList>
    </citation>
    <scope>NUCLEOTIDE SEQUENCE [LARGE SCALE GENOMIC DNA]</scope>
    <source>
        <strain evidence="2 3">RN42</strain>
    </source>
</reference>
<dbReference type="AlphaFoldDB" id="A0A3N4HAZ4"/>
<keyword evidence="3" id="KW-1185">Reference proteome</keyword>